<keyword evidence="7 13" id="KW-1133">Transmembrane helix</keyword>
<organism evidence="15 16">
    <name type="scientific">Geodia barretti</name>
    <name type="common">Barrett's horny sponge</name>
    <dbReference type="NCBI Taxonomy" id="519541"/>
    <lineage>
        <taxon>Eukaryota</taxon>
        <taxon>Metazoa</taxon>
        <taxon>Porifera</taxon>
        <taxon>Demospongiae</taxon>
        <taxon>Heteroscleromorpha</taxon>
        <taxon>Tetractinellida</taxon>
        <taxon>Astrophorina</taxon>
        <taxon>Geodiidae</taxon>
        <taxon>Geodia</taxon>
    </lineage>
</organism>
<feature type="compositionally biased region" description="Basic and acidic residues" evidence="12">
    <location>
        <begin position="272"/>
        <end position="284"/>
    </location>
</feature>
<comment type="subcellular location">
    <subcellularLocation>
        <location evidence="1">Endoplasmic reticulum membrane</location>
        <topology evidence="1">Single-pass type I membrane protein</topology>
    </subcellularLocation>
</comment>
<evidence type="ECO:0000256" key="11">
    <source>
        <dbReference type="ARBA" id="ARBA00031071"/>
    </source>
</evidence>
<evidence type="ECO:0000313" key="15">
    <source>
        <dbReference type="EMBL" id="CAI8010285.1"/>
    </source>
</evidence>
<feature type="region of interest" description="Disordered" evidence="12">
    <location>
        <begin position="266"/>
        <end position="313"/>
    </location>
</feature>
<gene>
    <name evidence="15" type="ORF">GBAR_LOCUS6778</name>
</gene>
<feature type="chain" id="PRO_5041326527" description="Translocon-associated protein subunit alpha" evidence="14">
    <location>
        <begin position="24"/>
        <end position="313"/>
    </location>
</feature>
<sequence length="313" mass="35533">MAKLHIRVWHLLLVGLLFTPCLHITGPLVVSAQGEDDEVMGEGESVTMGGGGEEEEEDDMEVEDEEEDDEPVKAPDVGDTAVSDEEDDEGAVEEEEEEEEEEEFAPHPDCQSTILFTNRHTEEFVAGEVVEAVIGLTNTNKEKEFIVTLIEGSFRYPQDFSYFIQNFSVIYYETYIMPETQASFVYSFRPSESFYARPFGLTINVYYKDAEDNDYRDAVFNNTVNIIELEESFDAETFFMYVFMVSGILLLVFIIHYVYTTVRRGGRSAPRKPVETGTQDKDGVDYQWVPDGALPTPKKSPRPSPRPRKGSKK</sequence>
<evidence type="ECO:0000256" key="8">
    <source>
        <dbReference type="ARBA" id="ARBA00023136"/>
    </source>
</evidence>
<evidence type="ECO:0000256" key="9">
    <source>
        <dbReference type="ARBA" id="ARBA00025620"/>
    </source>
</evidence>
<evidence type="ECO:0000256" key="14">
    <source>
        <dbReference type="SAM" id="SignalP"/>
    </source>
</evidence>
<keyword evidence="6" id="KW-0256">Endoplasmic reticulum</keyword>
<keyword evidence="5 14" id="KW-0732">Signal</keyword>
<feature type="compositionally biased region" description="Acidic residues" evidence="12">
    <location>
        <begin position="52"/>
        <end position="70"/>
    </location>
</feature>
<dbReference type="GO" id="GO:0005789">
    <property type="term" value="C:endoplasmic reticulum membrane"/>
    <property type="evidence" value="ECO:0007669"/>
    <property type="project" value="UniProtKB-SubCell"/>
</dbReference>
<dbReference type="PANTHER" id="PTHR12924:SF0">
    <property type="entry name" value="TRANSLOCON-ASSOCIATED PROTEIN SUBUNIT ALPHA"/>
    <property type="match status" value="1"/>
</dbReference>
<reference evidence="15" key="1">
    <citation type="submission" date="2023-03" db="EMBL/GenBank/DDBJ databases">
        <authorList>
            <person name="Steffen K."/>
            <person name="Cardenas P."/>
        </authorList>
    </citation>
    <scope>NUCLEOTIDE SEQUENCE</scope>
</reference>
<proteinExistence type="inferred from homology"/>
<dbReference type="Proteomes" id="UP001174909">
    <property type="component" value="Unassembled WGS sequence"/>
</dbReference>
<comment type="function">
    <text evidence="9">TRAP proteins are part of a complex whose function is to bind calcium to the ER membrane and thereby regulate the retention of ER resident proteins. May be involved in the recycling of the translocation apparatus after completion of the translocation process or may function as a membrane-bound chaperone facilitating folding of translocated proteins.</text>
</comment>
<dbReference type="PANTHER" id="PTHR12924">
    <property type="entry name" value="TRANSLOCON-ASSOCIATED PROTEIN, ALPHA SUBUNIT"/>
    <property type="match status" value="1"/>
</dbReference>
<dbReference type="EMBL" id="CASHTH010001023">
    <property type="protein sequence ID" value="CAI8010285.1"/>
    <property type="molecule type" value="Genomic_DNA"/>
</dbReference>
<feature type="signal peptide" evidence="14">
    <location>
        <begin position="1"/>
        <end position="23"/>
    </location>
</feature>
<evidence type="ECO:0000256" key="1">
    <source>
        <dbReference type="ARBA" id="ARBA00004115"/>
    </source>
</evidence>
<evidence type="ECO:0000256" key="3">
    <source>
        <dbReference type="ARBA" id="ARBA00020280"/>
    </source>
</evidence>
<evidence type="ECO:0000256" key="13">
    <source>
        <dbReference type="SAM" id="Phobius"/>
    </source>
</evidence>
<dbReference type="InterPro" id="IPR005595">
    <property type="entry name" value="TRAP_alpha"/>
</dbReference>
<feature type="region of interest" description="Disordered" evidence="12">
    <location>
        <begin position="35"/>
        <end position="109"/>
    </location>
</feature>
<feature type="compositionally biased region" description="Acidic residues" evidence="12">
    <location>
        <begin position="82"/>
        <end position="103"/>
    </location>
</feature>
<evidence type="ECO:0000256" key="6">
    <source>
        <dbReference type="ARBA" id="ARBA00022824"/>
    </source>
</evidence>
<comment type="subunit">
    <text evidence="10">Heterotetramer of TRAP-alpha, TRAP-beta, TRAP-delta and TRAP-gamma. Interacts with palmitoylated calnexin (CALX), the interaction is required for efficient folding of glycosylated proteins.</text>
</comment>
<comment type="similarity">
    <text evidence="2">Belongs to the TRAP-alpha family.</text>
</comment>
<keyword evidence="16" id="KW-1185">Reference proteome</keyword>
<feature type="compositionally biased region" description="Basic residues" evidence="12">
    <location>
        <begin position="299"/>
        <end position="313"/>
    </location>
</feature>
<evidence type="ECO:0000256" key="12">
    <source>
        <dbReference type="SAM" id="MobiDB-lite"/>
    </source>
</evidence>
<evidence type="ECO:0000256" key="5">
    <source>
        <dbReference type="ARBA" id="ARBA00022729"/>
    </source>
</evidence>
<keyword evidence="4 13" id="KW-0812">Transmembrane</keyword>
<dbReference type="AlphaFoldDB" id="A0AA35WD69"/>
<evidence type="ECO:0000313" key="16">
    <source>
        <dbReference type="Proteomes" id="UP001174909"/>
    </source>
</evidence>
<evidence type="ECO:0000256" key="10">
    <source>
        <dbReference type="ARBA" id="ARBA00025854"/>
    </source>
</evidence>
<accession>A0AA35WD69</accession>
<keyword evidence="8 13" id="KW-0472">Membrane</keyword>
<feature type="transmembrane region" description="Helical" evidence="13">
    <location>
        <begin position="238"/>
        <end position="259"/>
    </location>
</feature>
<evidence type="ECO:0000256" key="4">
    <source>
        <dbReference type="ARBA" id="ARBA00022692"/>
    </source>
</evidence>
<protein>
    <recommendedName>
        <fullName evidence="3">Translocon-associated protein subunit alpha</fullName>
    </recommendedName>
    <alternativeName>
        <fullName evidence="11">Signal sequence receptor subunit alpha</fullName>
    </alternativeName>
</protein>
<evidence type="ECO:0000256" key="7">
    <source>
        <dbReference type="ARBA" id="ARBA00022989"/>
    </source>
</evidence>
<name>A0AA35WD69_GEOBA</name>
<evidence type="ECO:0000256" key="2">
    <source>
        <dbReference type="ARBA" id="ARBA00006776"/>
    </source>
</evidence>
<dbReference type="Pfam" id="PF03896">
    <property type="entry name" value="TRAP_alpha"/>
    <property type="match status" value="1"/>
</dbReference>
<comment type="caution">
    <text evidence="15">The sequence shown here is derived from an EMBL/GenBank/DDBJ whole genome shotgun (WGS) entry which is preliminary data.</text>
</comment>